<evidence type="ECO:0000313" key="2">
    <source>
        <dbReference type="EMBL" id="RFS44296.1"/>
    </source>
</evidence>
<keyword evidence="3" id="KW-1185">Reference proteome</keyword>
<dbReference type="AlphaFoldDB" id="A0A372FUR1"/>
<keyword evidence="1" id="KW-0812">Transmembrane</keyword>
<feature type="transmembrane region" description="Helical" evidence="1">
    <location>
        <begin position="106"/>
        <end position="126"/>
    </location>
</feature>
<protein>
    <submittedName>
        <fullName evidence="2">Uncharacterized protein</fullName>
    </submittedName>
</protein>
<name>A0A372FUR1_9ACTN</name>
<accession>A0A372FUR1</accession>
<reference evidence="2 3" key="1">
    <citation type="submission" date="2018-08" db="EMBL/GenBank/DDBJ databases">
        <title>Verrucosispora craniellae sp. nov., isolated from a marine sponge in the South China Sea.</title>
        <authorList>
            <person name="Li L."/>
            <person name="Lin H.W."/>
        </authorList>
    </citation>
    <scope>NUCLEOTIDE SEQUENCE [LARGE SCALE GENOMIC DNA]</scope>
    <source>
        <strain evidence="2 3">LHW63014</strain>
    </source>
</reference>
<keyword evidence="1" id="KW-1133">Transmembrane helix</keyword>
<dbReference type="OrthoDB" id="582306at2"/>
<sequence>MAHRWPAGLALLMTADTWSSPVPLAGYTLLVLPAGYLIIGTVRRQWGVPGALRLQLAGLAGWSGLALLAVVVGGTAGQWLVAIGWLAHAGWDVIHHRTGQVVPRAYAQWCGVIDAVLGITIILALVTT</sequence>
<dbReference type="Proteomes" id="UP000262621">
    <property type="component" value="Unassembled WGS sequence"/>
</dbReference>
<organism evidence="2 3">
    <name type="scientific">Micromonospora craniellae</name>
    <dbReference type="NCBI Taxonomy" id="2294034"/>
    <lineage>
        <taxon>Bacteria</taxon>
        <taxon>Bacillati</taxon>
        <taxon>Actinomycetota</taxon>
        <taxon>Actinomycetes</taxon>
        <taxon>Micromonosporales</taxon>
        <taxon>Micromonosporaceae</taxon>
        <taxon>Micromonospora</taxon>
    </lineage>
</organism>
<evidence type="ECO:0000256" key="1">
    <source>
        <dbReference type="SAM" id="Phobius"/>
    </source>
</evidence>
<dbReference type="EMBL" id="QVFU01000033">
    <property type="protein sequence ID" value="RFS44296.1"/>
    <property type="molecule type" value="Genomic_DNA"/>
</dbReference>
<gene>
    <name evidence="2" type="ORF">D0Q02_23225</name>
</gene>
<proteinExistence type="predicted"/>
<evidence type="ECO:0000313" key="3">
    <source>
        <dbReference type="Proteomes" id="UP000262621"/>
    </source>
</evidence>
<feature type="transmembrane region" description="Helical" evidence="1">
    <location>
        <begin position="20"/>
        <end position="39"/>
    </location>
</feature>
<comment type="caution">
    <text evidence="2">The sequence shown here is derived from an EMBL/GenBank/DDBJ whole genome shotgun (WGS) entry which is preliminary data.</text>
</comment>
<keyword evidence="1" id="KW-0472">Membrane</keyword>
<feature type="transmembrane region" description="Helical" evidence="1">
    <location>
        <begin position="59"/>
        <end position="86"/>
    </location>
</feature>
<dbReference type="RefSeq" id="WP_117230133.1">
    <property type="nucleotide sequence ID" value="NZ_CP061725.1"/>
</dbReference>